<protein>
    <submittedName>
        <fullName evidence="1">Bm13515, isoform b</fullName>
    </submittedName>
</protein>
<gene>
    <name evidence="1" type="primary">Bm13515</name>
    <name evidence="1" type="ORF">BM_Bm13515</name>
</gene>
<dbReference type="AlphaFoldDB" id="A0A1I9G3L9"/>
<evidence type="ECO:0000313" key="1">
    <source>
        <dbReference type="EMBL" id="CDP98483.1"/>
    </source>
</evidence>
<dbReference type="EMBL" id="LN856998">
    <property type="protein sequence ID" value="CDP98483.1"/>
    <property type="molecule type" value="Genomic_DNA"/>
</dbReference>
<sequence>MRVTVLIRKNTLKVPCSRRRFNENYTLVESESPKGNELECELAYRFFFVLPNITSDLYFNFSSFSLSLSLSLPSLYRSLIFV</sequence>
<organism evidence="1">
    <name type="scientific">Brugia malayi</name>
    <name type="common">Filarial nematode worm</name>
    <dbReference type="NCBI Taxonomy" id="6279"/>
    <lineage>
        <taxon>Eukaryota</taxon>
        <taxon>Metazoa</taxon>
        <taxon>Ecdysozoa</taxon>
        <taxon>Nematoda</taxon>
        <taxon>Chromadorea</taxon>
        <taxon>Rhabditida</taxon>
        <taxon>Spirurina</taxon>
        <taxon>Spiruromorpha</taxon>
        <taxon>Filarioidea</taxon>
        <taxon>Onchocercidae</taxon>
        <taxon>Brugia</taxon>
    </lineage>
</organism>
<reference evidence="1" key="2">
    <citation type="submission" date="2012-12" db="EMBL/GenBank/DDBJ databases">
        <authorList>
            <consortium name="WormBase Consortium"/>
            <person name="Ghedin E."/>
            <person name="Paulini M."/>
        </authorList>
    </citation>
    <scope>NUCLEOTIDE SEQUENCE</scope>
    <source>
        <strain evidence="1">FR3</strain>
    </source>
</reference>
<name>A0A1I9G3L9_BRUMA</name>
<accession>A0A1I9G3L9</accession>
<reference evidence="1" key="1">
    <citation type="journal article" date="2007" name="Science">
        <title>Draft genome of the filarial nematode parasite Brugia malayi.</title>
        <authorList>
            <person name="Ghedin E."/>
            <person name="Wang S."/>
            <person name="Spiro D."/>
            <person name="Caler E."/>
            <person name="Zhao Q."/>
            <person name="Crabtree J."/>
            <person name="Allen J.E."/>
            <person name="Delcher A.L."/>
            <person name="Guiliano D.B."/>
            <person name="Miranda-Saavedra D."/>
            <person name="Angiuoli S.V."/>
            <person name="Creasy T."/>
            <person name="Amedeo P."/>
            <person name="Haas B."/>
            <person name="El-Sayed N.M."/>
            <person name="Wortman J.R."/>
            <person name="Feldblyum T."/>
            <person name="Tallon L."/>
            <person name="Schatz M."/>
            <person name="Shumway M."/>
            <person name="Koo H."/>
            <person name="Salzberg S.L."/>
            <person name="Schobel S."/>
            <person name="Pertea M."/>
            <person name="Pop M."/>
            <person name="White O."/>
            <person name="Barton G.J."/>
            <person name="Carlow C.K."/>
            <person name="Crawford M.J."/>
            <person name="Daub J."/>
            <person name="Dimmic M.W."/>
            <person name="Estes C.F."/>
            <person name="Foster J.M."/>
            <person name="Ganatra M."/>
            <person name="Gregory W.F."/>
            <person name="Johnson N.M."/>
            <person name="Jin J."/>
            <person name="Komuniecki R."/>
            <person name="Korf I."/>
            <person name="Kumar S."/>
            <person name="Laney S."/>
            <person name="Li B.W."/>
            <person name="Li W."/>
            <person name="Lindblom T.H."/>
            <person name="Lustigman S."/>
            <person name="Ma D."/>
            <person name="Maina C.V."/>
            <person name="Martin D.M."/>
            <person name="McCarter J.P."/>
            <person name="McReynolds L."/>
            <person name="Mitreva M."/>
            <person name="Nutman T.B."/>
            <person name="Parkinson J."/>
            <person name="Peregrin-Alvarez J.M."/>
            <person name="Poole C."/>
            <person name="Ren Q."/>
            <person name="Saunders L."/>
            <person name="Sluder A.E."/>
            <person name="Smith K."/>
            <person name="Stanke M."/>
            <person name="Unnasch T.R."/>
            <person name="Ware J."/>
            <person name="Wei A.D."/>
            <person name="Weil G."/>
            <person name="Williams D.J."/>
            <person name="Zhang Y."/>
            <person name="Williams S.A."/>
            <person name="Fraser-Liggett C."/>
            <person name="Slatko B."/>
            <person name="Blaxter M.L."/>
            <person name="Scott A.L."/>
        </authorList>
    </citation>
    <scope>NUCLEOTIDE SEQUENCE</scope>
    <source>
        <strain evidence="1">FR3</strain>
    </source>
</reference>
<proteinExistence type="predicted"/>